<proteinExistence type="predicted"/>
<gene>
    <name evidence="1" type="ORF">SPF06_09220</name>
</gene>
<organism evidence="1 2">
    <name type="scientific">Sinomonas terricola</name>
    <dbReference type="NCBI Taxonomy" id="3110330"/>
    <lineage>
        <taxon>Bacteria</taxon>
        <taxon>Bacillati</taxon>
        <taxon>Actinomycetota</taxon>
        <taxon>Actinomycetes</taxon>
        <taxon>Micrococcales</taxon>
        <taxon>Micrococcaceae</taxon>
        <taxon>Sinomonas</taxon>
    </lineage>
</organism>
<keyword evidence="2" id="KW-1185">Reference proteome</keyword>
<sequence>MGLSLNSTSGKLLASAALVGAAASVAGLGTYGAFTSTTSAAATVSSGTVVIGLGTTGTANNRLTVAASGIVPGDTIQRAVTLSNTGSQNLAGATLTTTATTSSKLDTDATNGLQMVVDSCSVPWTEAGTAPAYTYTCSGTTASVLATHAVIGSNLNLSNLASATAGHADNLRVTLTLPSTADNTFQGISSTVNFSFTGTQRSGTNQ</sequence>
<evidence type="ECO:0000313" key="1">
    <source>
        <dbReference type="EMBL" id="MEA5454901.1"/>
    </source>
</evidence>
<dbReference type="RefSeq" id="WP_323278745.1">
    <property type="nucleotide sequence ID" value="NZ_JAYGGQ010000005.1"/>
</dbReference>
<protein>
    <submittedName>
        <fullName evidence="1">TasA family protein</fullName>
    </submittedName>
</protein>
<accession>A0ABU5T5Z0</accession>
<comment type="caution">
    <text evidence="1">The sequence shown here is derived from an EMBL/GenBank/DDBJ whole genome shotgun (WGS) entry which is preliminary data.</text>
</comment>
<dbReference type="InterPro" id="IPR022121">
    <property type="entry name" value="Peptidase_M73_camelysin"/>
</dbReference>
<dbReference type="Pfam" id="PF12389">
    <property type="entry name" value="Peptidase_M73"/>
    <property type="match status" value="1"/>
</dbReference>
<dbReference type="Proteomes" id="UP001304769">
    <property type="component" value="Unassembled WGS sequence"/>
</dbReference>
<dbReference type="EMBL" id="JAYGGQ010000005">
    <property type="protein sequence ID" value="MEA5454901.1"/>
    <property type="molecule type" value="Genomic_DNA"/>
</dbReference>
<evidence type="ECO:0000313" key="2">
    <source>
        <dbReference type="Proteomes" id="UP001304769"/>
    </source>
</evidence>
<name>A0ABU5T5Z0_9MICC</name>
<reference evidence="1 2" key="1">
    <citation type="submission" date="2023-12" db="EMBL/GenBank/DDBJ databases">
        <title>Sinomonas terricola sp. nov, isolated from litchi orchard soil in Guangdong, PR China.</title>
        <authorList>
            <person name="Jiaxin W."/>
            <person name="Yang Z."/>
            <person name="Honghui Z."/>
        </authorList>
    </citation>
    <scope>NUCLEOTIDE SEQUENCE [LARGE SCALE GENOMIC DNA]</scope>
    <source>
        <strain evidence="1 2">JGH33</strain>
    </source>
</reference>